<organism evidence="2 3">
    <name type="scientific">Streptomyces roseolilacinus</name>
    <dbReference type="NCBI Taxonomy" id="66904"/>
    <lineage>
        <taxon>Bacteria</taxon>
        <taxon>Bacillati</taxon>
        <taxon>Actinomycetota</taxon>
        <taxon>Actinomycetes</taxon>
        <taxon>Kitasatosporales</taxon>
        <taxon>Streptomycetaceae</taxon>
        <taxon>Streptomyces</taxon>
    </lineage>
</organism>
<dbReference type="AlphaFoldDB" id="A0A918EKA6"/>
<sequence>MAGWSHHDGNAPIRQNHTNRAIVSLTGVSRVRSAIHGARWHAKGDGAGTLRARTEVSGSGTGEPDVWKGSISGGTTGPSGR</sequence>
<feature type="region of interest" description="Disordered" evidence="1">
    <location>
        <begin position="39"/>
        <end position="81"/>
    </location>
</feature>
<protein>
    <submittedName>
        <fullName evidence="2">Uncharacterized protein</fullName>
    </submittedName>
</protein>
<dbReference type="EMBL" id="BMSV01000002">
    <property type="protein sequence ID" value="GGP96437.1"/>
    <property type="molecule type" value="Genomic_DNA"/>
</dbReference>
<feature type="compositionally biased region" description="Gly residues" evidence="1">
    <location>
        <begin position="71"/>
        <end position="81"/>
    </location>
</feature>
<reference evidence="2" key="1">
    <citation type="journal article" date="2014" name="Int. J. Syst. Evol. Microbiol.">
        <title>Complete genome sequence of Corynebacterium casei LMG S-19264T (=DSM 44701T), isolated from a smear-ripened cheese.</title>
        <authorList>
            <consortium name="US DOE Joint Genome Institute (JGI-PGF)"/>
            <person name="Walter F."/>
            <person name="Albersmeier A."/>
            <person name="Kalinowski J."/>
            <person name="Ruckert C."/>
        </authorList>
    </citation>
    <scope>NUCLEOTIDE SEQUENCE</scope>
    <source>
        <strain evidence="2">JCM 4335</strain>
    </source>
</reference>
<comment type="caution">
    <text evidence="2">The sequence shown here is derived from an EMBL/GenBank/DDBJ whole genome shotgun (WGS) entry which is preliminary data.</text>
</comment>
<proteinExistence type="predicted"/>
<keyword evidence="3" id="KW-1185">Reference proteome</keyword>
<evidence type="ECO:0000313" key="3">
    <source>
        <dbReference type="Proteomes" id="UP000654123"/>
    </source>
</evidence>
<name>A0A918EKA6_9ACTN</name>
<reference evidence="2" key="2">
    <citation type="submission" date="2020-09" db="EMBL/GenBank/DDBJ databases">
        <authorList>
            <person name="Sun Q."/>
            <person name="Ohkuma M."/>
        </authorList>
    </citation>
    <scope>NUCLEOTIDE SEQUENCE</scope>
    <source>
        <strain evidence="2">JCM 4335</strain>
    </source>
</reference>
<gene>
    <name evidence="2" type="ORF">GCM10010249_13290</name>
</gene>
<evidence type="ECO:0000313" key="2">
    <source>
        <dbReference type="EMBL" id="GGP96437.1"/>
    </source>
</evidence>
<dbReference type="Proteomes" id="UP000654123">
    <property type="component" value="Unassembled WGS sequence"/>
</dbReference>
<evidence type="ECO:0000256" key="1">
    <source>
        <dbReference type="SAM" id="MobiDB-lite"/>
    </source>
</evidence>
<accession>A0A918EKA6</accession>